<protein>
    <recommendedName>
        <fullName evidence="1">Insertion element IS402-like domain-containing protein</fullName>
    </recommendedName>
</protein>
<organism evidence="2 3">
    <name type="scientific">Streptomyces alanosinicus</name>
    <dbReference type="NCBI Taxonomy" id="68171"/>
    <lineage>
        <taxon>Bacteria</taxon>
        <taxon>Bacillati</taxon>
        <taxon>Actinomycetota</taxon>
        <taxon>Actinomycetes</taxon>
        <taxon>Kitasatosporales</taxon>
        <taxon>Streptomycetaceae</taxon>
        <taxon>Streptomyces</taxon>
    </lineage>
</organism>
<gene>
    <name evidence="2" type="ORF">GCM10010339_78130</name>
</gene>
<dbReference type="EMBL" id="BMVG01000037">
    <property type="protein sequence ID" value="GHE12916.1"/>
    <property type="molecule type" value="Genomic_DNA"/>
</dbReference>
<dbReference type="InterPro" id="IPR025161">
    <property type="entry name" value="IS402-like_dom"/>
</dbReference>
<name>A0A919D8A7_9ACTN</name>
<accession>A0A919D8A7</accession>
<evidence type="ECO:0000313" key="3">
    <source>
        <dbReference type="Proteomes" id="UP000655443"/>
    </source>
</evidence>
<dbReference type="RefSeq" id="WP_189958345.1">
    <property type="nucleotide sequence ID" value="NZ_BMVG01000037.1"/>
</dbReference>
<comment type="caution">
    <text evidence="2">The sequence shown here is derived from an EMBL/GenBank/DDBJ whole genome shotgun (WGS) entry which is preliminary data.</text>
</comment>
<evidence type="ECO:0000259" key="1">
    <source>
        <dbReference type="Pfam" id="PF13340"/>
    </source>
</evidence>
<reference evidence="2" key="2">
    <citation type="submission" date="2020-09" db="EMBL/GenBank/DDBJ databases">
        <authorList>
            <person name="Sun Q."/>
            <person name="Ohkuma M."/>
        </authorList>
    </citation>
    <scope>NUCLEOTIDE SEQUENCE</scope>
    <source>
        <strain evidence="2">JCM 4714</strain>
    </source>
</reference>
<proteinExistence type="predicted"/>
<dbReference type="InterPro" id="IPR052909">
    <property type="entry name" value="Transposase_6_like"/>
</dbReference>
<sequence length="80" mass="9336">MARGDLTQAQWVCLEVVLPGLPVMGRKPRDRRQVFDGIWWRARTDSPWRDVPARYGSWETFTIRHDHPDTMDSSCVPDLP</sequence>
<dbReference type="PANTHER" id="PTHR46637:SF1">
    <property type="entry name" value="BLL5188 PROTEIN"/>
    <property type="match status" value="1"/>
</dbReference>
<keyword evidence="3" id="KW-1185">Reference proteome</keyword>
<reference evidence="2" key="1">
    <citation type="journal article" date="2014" name="Int. J. Syst. Evol. Microbiol.">
        <title>Complete genome sequence of Corynebacterium casei LMG S-19264T (=DSM 44701T), isolated from a smear-ripened cheese.</title>
        <authorList>
            <consortium name="US DOE Joint Genome Institute (JGI-PGF)"/>
            <person name="Walter F."/>
            <person name="Albersmeier A."/>
            <person name="Kalinowski J."/>
            <person name="Ruckert C."/>
        </authorList>
    </citation>
    <scope>NUCLEOTIDE SEQUENCE</scope>
    <source>
        <strain evidence="2">JCM 4714</strain>
    </source>
</reference>
<feature type="domain" description="Insertion element IS402-like" evidence="1">
    <location>
        <begin position="6"/>
        <end position="64"/>
    </location>
</feature>
<dbReference type="Pfam" id="PF13340">
    <property type="entry name" value="DUF4096"/>
    <property type="match status" value="1"/>
</dbReference>
<dbReference type="Proteomes" id="UP000655443">
    <property type="component" value="Unassembled WGS sequence"/>
</dbReference>
<evidence type="ECO:0000313" key="2">
    <source>
        <dbReference type="EMBL" id="GHE12916.1"/>
    </source>
</evidence>
<dbReference type="AlphaFoldDB" id="A0A919D8A7"/>
<dbReference type="PANTHER" id="PTHR46637">
    <property type="entry name" value="TIS1421-TRANSPOSASE PROTEIN A"/>
    <property type="match status" value="1"/>
</dbReference>